<feature type="transmembrane region" description="Helical" evidence="6">
    <location>
        <begin position="338"/>
        <end position="371"/>
    </location>
</feature>
<sequence>MSRWRFLLGLAWSSAWNRRGTLSLVVFSIALSTTLLLGMERVRTQVRDNFVQAVSGTDMVVGARGSELQLLLYAVFHMGKATNNMGWDSAQRIAQRKDVAWTIPLSLGDSHKGFAVVGTTGDFFTQYQYSRRMHLQLAQGAPFDGIFDVVLGAEVASKEHYRLGDRLVLSHGSGSAHLAQHTDKPFTVCGILAPTGTPVDRALYISLAAMEAIHIDWQGGAPVPGFHVRPDQVTKFSLAPKSITAVLVGLKNRARVFAAQREINADQQEALMAVMPGVALDQLWSLLRSGENALRVLSWLVTVAGLAGLVAAILAGLGERRRELAVLRAAGASPLDIVALLAFESTLLVVAGALAGTAALAALLAVFGPVLASGYGLNLTLTLPTAAEWRLLGGIVAAGFAAGLIPAWRAYRMSLADGLNASV</sequence>
<dbReference type="AlphaFoldDB" id="A0A212KD74"/>
<feature type="domain" description="MacB-like periplasmic core" evidence="8">
    <location>
        <begin position="21"/>
        <end position="264"/>
    </location>
</feature>
<dbReference type="GO" id="GO:0005886">
    <property type="term" value="C:plasma membrane"/>
    <property type="evidence" value="ECO:0007669"/>
    <property type="project" value="UniProtKB-SubCell"/>
</dbReference>
<evidence type="ECO:0000256" key="6">
    <source>
        <dbReference type="SAM" id="Phobius"/>
    </source>
</evidence>
<evidence type="ECO:0000259" key="7">
    <source>
        <dbReference type="Pfam" id="PF02687"/>
    </source>
</evidence>
<dbReference type="PANTHER" id="PTHR43738">
    <property type="entry name" value="ABC TRANSPORTER, MEMBRANE PROTEIN"/>
    <property type="match status" value="1"/>
</dbReference>
<comment type="subcellular location">
    <subcellularLocation>
        <location evidence="1">Cell membrane</location>
        <topology evidence="1">Multi-pass membrane protein</topology>
    </subcellularLocation>
</comment>
<feature type="transmembrane region" description="Helical" evidence="6">
    <location>
        <begin position="299"/>
        <end position="317"/>
    </location>
</feature>
<evidence type="ECO:0000313" key="9">
    <source>
        <dbReference type="EMBL" id="SBW09646.1"/>
    </source>
</evidence>
<dbReference type="InterPro" id="IPR025857">
    <property type="entry name" value="MacB_PCD"/>
</dbReference>
<dbReference type="InterPro" id="IPR003838">
    <property type="entry name" value="ABC3_permease_C"/>
</dbReference>
<name>A0A212KD74_9BACT</name>
<evidence type="ECO:0000256" key="5">
    <source>
        <dbReference type="ARBA" id="ARBA00023136"/>
    </source>
</evidence>
<evidence type="ECO:0000256" key="2">
    <source>
        <dbReference type="ARBA" id="ARBA00022475"/>
    </source>
</evidence>
<proteinExistence type="predicted"/>
<dbReference type="Pfam" id="PF12704">
    <property type="entry name" value="MacB_PCD"/>
    <property type="match status" value="1"/>
</dbReference>
<dbReference type="InterPro" id="IPR051125">
    <property type="entry name" value="ABC-4/HrtB_transporter"/>
</dbReference>
<protein>
    <submittedName>
        <fullName evidence="9">Antimicrobial peptide ABC transporter permease</fullName>
    </submittedName>
</protein>
<gene>
    <name evidence="9" type="ORF">KM92DES2_12752</name>
</gene>
<feature type="transmembrane region" description="Helical" evidence="6">
    <location>
        <begin position="391"/>
        <end position="411"/>
    </location>
</feature>
<accession>A0A212KD74</accession>
<dbReference type="EMBL" id="FLUP01000001">
    <property type="protein sequence ID" value="SBW09646.1"/>
    <property type="molecule type" value="Genomic_DNA"/>
</dbReference>
<dbReference type="RefSeq" id="WP_227118218.1">
    <property type="nucleotide sequence ID" value="NZ_LT598928.1"/>
</dbReference>
<keyword evidence="4 6" id="KW-1133">Transmembrane helix</keyword>
<organism evidence="9">
    <name type="scientific">uncultured Desulfovibrio sp</name>
    <dbReference type="NCBI Taxonomy" id="167968"/>
    <lineage>
        <taxon>Bacteria</taxon>
        <taxon>Pseudomonadati</taxon>
        <taxon>Thermodesulfobacteriota</taxon>
        <taxon>Desulfovibrionia</taxon>
        <taxon>Desulfovibrionales</taxon>
        <taxon>Desulfovibrionaceae</taxon>
        <taxon>Desulfovibrio</taxon>
        <taxon>environmental samples</taxon>
    </lineage>
</organism>
<evidence type="ECO:0000259" key="8">
    <source>
        <dbReference type="Pfam" id="PF12704"/>
    </source>
</evidence>
<evidence type="ECO:0000256" key="3">
    <source>
        <dbReference type="ARBA" id="ARBA00022692"/>
    </source>
</evidence>
<dbReference type="Pfam" id="PF02687">
    <property type="entry name" value="FtsX"/>
    <property type="match status" value="1"/>
</dbReference>
<feature type="domain" description="ABC3 transporter permease C-terminal" evidence="7">
    <location>
        <begin position="296"/>
        <end position="414"/>
    </location>
</feature>
<evidence type="ECO:0000256" key="1">
    <source>
        <dbReference type="ARBA" id="ARBA00004651"/>
    </source>
</evidence>
<keyword evidence="2" id="KW-1003">Cell membrane</keyword>
<dbReference type="PANTHER" id="PTHR43738:SF2">
    <property type="entry name" value="ABC TRANSPORTER PERMEASE"/>
    <property type="match status" value="1"/>
</dbReference>
<reference evidence="9" key="1">
    <citation type="submission" date="2016-04" db="EMBL/GenBank/DDBJ databases">
        <authorList>
            <person name="Evans L.H."/>
            <person name="Alamgir A."/>
            <person name="Owens N."/>
            <person name="Weber N.D."/>
            <person name="Virtaneva K."/>
            <person name="Barbian K."/>
            <person name="Babar A."/>
            <person name="Rosenke K."/>
        </authorList>
    </citation>
    <scope>NUCLEOTIDE SEQUENCE</scope>
    <source>
        <strain evidence="9">92-2</strain>
    </source>
</reference>
<keyword evidence="3 6" id="KW-0812">Transmembrane</keyword>
<keyword evidence="5 6" id="KW-0472">Membrane</keyword>
<evidence type="ECO:0000256" key="4">
    <source>
        <dbReference type="ARBA" id="ARBA00022989"/>
    </source>
</evidence>